<dbReference type="SUPFAM" id="SSF46785">
    <property type="entry name" value="Winged helix' DNA-binding domain"/>
    <property type="match status" value="1"/>
</dbReference>
<dbReference type="NCBIfam" id="TIGR00738">
    <property type="entry name" value="rrf2_super"/>
    <property type="match status" value="1"/>
</dbReference>
<dbReference type="PANTHER" id="PTHR33221">
    <property type="entry name" value="WINGED HELIX-TURN-HELIX TRANSCRIPTIONAL REGULATOR, RRF2 FAMILY"/>
    <property type="match status" value="1"/>
</dbReference>
<dbReference type="InterPro" id="IPR036390">
    <property type="entry name" value="WH_DNA-bd_sf"/>
</dbReference>
<evidence type="ECO:0000313" key="2">
    <source>
        <dbReference type="Proteomes" id="UP000697710"/>
    </source>
</evidence>
<name>A0A956LVV0_UNCEI</name>
<sequence>MYSRPTEAAIAVMSRLAEAYDGSEQKLSAGELSSSRQLPKPFVAKVLSSLSAAGLVSSMRGPGGGFSLARPPDQITLWEVVSIFERNRTPKCPVGGGICGGGQTCPIHDKLAGIREATDRLLRETTFAAFYVNGAGSIHTSKS</sequence>
<organism evidence="1 2">
    <name type="scientific">Eiseniibacteriota bacterium</name>
    <dbReference type="NCBI Taxonomy" id="2212470"/>
    <lineage>
        <taxon>Bacteria</taxon>
        <taxon>Candidatus Eiseniibacteriota</taxon>
    </lineage>
</organism>
<dbReference type="InterPro" id="IPR000944">
    <property type="entry name" value="Tscrpt_reg_Rrf2"/>
</dbReference>
<dbReference type="PANTHER" id="PTHR33221:SF15">
    <property type="entry name" value="HTH-TYPE TRANSCRIPTIONAL REGULATOR YWGB-RELATED"/>
    <property type="match status" value="1"/>
</dbReference>
<dbReference type="Gene3D" id="1.10.10.10">
    <property type="entry name" value="Winged helix-like DNA-binding domain superfamily/Winged helix DNA-binding domain"/>
    <property type="match status" value="1"/>
</dbReference>
<dbReference type="InterPro" id="IPR036388">
    <property type="entry name" value="WH-like_DNA-bd_sf"/>
</dbReference>
<dbReference type="GO" id="GO:0005829">
    <property type="term" value="C:cytosol"/>
    <property type="evidence" value="ECO:0007669"/>
    <property type="project" value="TreeGrafter"/>
</dbReference>
<accession>A0A956LVV0</accession>
<dbReference type="Proteomes" id="UP000697710">
    <property type="component" value="Unassembled WGS sequence"/>
</dbReference>
<dbReference type="PROSITE" id="PS51197">
    <property type="entry name" value="HTH_RRF2_2"/>
    <property type="match status" value="1"/>
</dbReference>
<evidence type="ECO:0000313" key="1">
    <source>
        <dbReference type="EMBL" id="MCA9726286.1"/>
    </source>
</evidence>
<dbReference type="Pfam" id="PF02082">
    <property type="entry name" value="Rrf2"/>
    <property type="match status" value="1"/>
</dbReference>
<comment type="caution">
    <text evidence="1">The sequence shown here is derived from an EMBL/GenBank/DDBJ whole genome shotgun (WGS) entry which is preliminary data.</text>
</comment>
<dbReference type="PROSITE" id="PS01332">
    <property type="entry name" value="HTH_RRF2_1"/>
    <property type="match status" value="1"/>
</dbReference>
<dbReference type="EMBL" id="JAGQHR010000016">
    <property type="protein sequence ID" value="MCA9726286.1"/>
    <property type="molecule type" value="Genomic_DNA"/>
</dbReference>
<reference evidence="1" key="2">
    <citation type="journal article" date="2021" name="Microbiome">
        <title>Successional dynamics and alternative stable states in a saline activated sludge microbial community over 9 years.</title>
        <authorList>
            <person name="Wang Y."/>
            <person name="Ye J."/>
            <person name="Ju F."/>
            <person name="Liu L."/>
            <person name="Boyd J.A."/>
            <person name="Deng Y."/>
            <person name="Parks D.H."/>
            <person name="Jiang X."/>
            <person name="Yin X."/>
            <person name="Woodcroft B.J."/>
            <person name="Tyson G.W."/>
            <person name="Hugenholtz P."/>
            <person name="Polz M.F."/>
            <person name="Zhang T."/>
        </authorList>
    </citation>
    <scope>NUCLEOTIDE SEQUENCE</scope>
    <source>
        <strain evidence="1">HKST-UBA01</strain>
    </source>
</reference>
<dbReference type="AlphaFoldDB" id="A0A956LVV0"/>
<dbReference type="GO" id="GO:0003700">
    <property type="term" value="F:DNA-binding transcription factor activity"/>
    <property type="evidence" value="ECO:0007669"/>
    <property type="project" value="TreeGrafter"/>
</dbReference>
<gene>
    <name evidence="1" type="ORF">KC729_01285</name>
</gene>
<proteinExistence type="predicted"/>
<protein>
    <submittedName>
        <fullName evidence="1">Rrf2 family transcriptional regulator</fullName>
    </submittedName>
</protein>
<reference evidence="1" key="1">
    <citation type="submission" date="2020-04" db="EMBL/GenBank/DDBJ databases">
        <authorList>
            <person name="Zhang T."/>
        </authorList>
    </citation>
    <scope>NUCLEOTIDE SEQUENCE</scope>
    <source>
        <strain evidence="1">HKST-UBA01</strain>
    </source>
</reference>
<dbReference type="InterPro" id="IPR030489">
    <property type="entry name" value="TR_Rrf2-type_CS"/>
</dbReference>